<dbReference type="SUPFAM" id="SSF53335">
    <property type="entry name" value="S-adenosyl-L-methionine-dependent methyltransferases"/>
    <property type="match status" value="1"/>
</dbReference>
<dbReference type="EMBL" id="JBEHCU010004777">
    <property type="protein sequence ID" value="KAL1401465.1"/>
    <property type="molecule type" value="Genomic_DNA"/>
</dbReference>
<evidence type="ECO:0000313" key="2">
    <source>
        <dbReference type="EMBL" id="KAL1401465.1"/>
    </source>
</evidence>
<name>A0ABD1DQK7_CULPP</name>
<organism evidence="2 3">
    <name type="scientific">Culex pipiens pipiens</name>
    <name type="common">Northern house mosquito</name>
    <dbReference type="NCBI Taxonomy" id="38569"/>
    <lineage>
        <taxon>Eukaryota</taxon>
        <taxon>Metazoa</taxon>
        <taxon>Ecdysozoa</taxon>
        <taxon>Arthropoda</taxon>
        <taxon>Hexapoda</taxon>
        <taxon>Insecta</taxon>
        <taxon>Pterygota</taxon>
        <taxon>Neoptera</taxon>
        <taxon>Endopterygota</taxon>
        <taxon>Diptera</taxon>
        <taxon>Nematocera</taxon>
        <taxon>Culicoidea</taxon>
        <taxon>Culicidae</taxon>
        <taxon>Culicinae</taxon>
        <taxon>Culicini</taxon>
        <taxon>Culex</taxon>
        <taxon>Culex</taxon>
    </lineage>
</organism>
<reference evidence="2 3" key="1">
    <citation type="submission" date="2024-05" db="EMBL/GenBank/DDBJ databases">
        <title>Culex pipiens pipiens assembly and annotation.</title>
        <authorList>
            <person name="Alout H."/>
            <person name="Durand T."/>
        </authorList>
    </citation>
    <scope>NUCLEOTIDE SEQUENCE [LARGE SCALE GENOMIC DNA]</scope>
    <source>
        <strain evidence="2">HA-2024</strain>
        <tissue evidence="2">Whole body</tissue>
    </source>
</reference>
<dbReference type="InterPro" id="IPR052220">
    <property type="entry name" value="METTL25"/>
</dbReference>
<dbReference type="Pfam" id="PF13679">
    <property type="entry name" value="Methyltransf_32"/>
    <property type="match status" value="1"/>
</dbReference>
<dbReference type="Proteomes" id="UP001562425">
    <property type="component" value="Unassembled WGS sequence"/>
</dbReference>
<proteinExistence type="predicted"/>
<dbReference type="InterPro" id="IPR029063">
    <property type="entry name" value="SAM-dependent_MTases_sf"/>
</dbReference>
<dbReference type="AlphaFoldDB" id="A0ABD1DQK7"/>
<keyword evidence="3" id="KW-1185">Reference proteome</keyword>
<accession>A0ABD1DQK7</accession>
<sequence>MTNEPSTSHQSTASDDNIDINDVFDNLLLAEEHLAEAGYQRGLAQGVREGNVDAYHFGYHRGAEVGAELGFYYGVICEQESATKEGGSSKGECLLKELKREIEEFPKFNDLEADIVEGVVAMDLIKGHLEVLTEVLRPRMGFLNCHMVDYLTEGHWNRYIPEEIREELKGMADLVGSKEVFWNQFNKDFDSSKFPRLANHIESMKRYRLDVLPDACMTTEQLNSAFDSCLKETRLKMPELMSIKKCHEVEVASAVVASLCTVVASGTEGKTLDQVAVIDAGDGKGYLSSRIALEHGIKVLGIDCNEGNTASAERRRDQLRKKVPVALKRSKLTEESILKDAPEDPLYKTTTKMIDFQTNLIDLVREQFPQTQATRFTLAGLHTCGNLAPNSLRLFHQNRHIRALCNVGCCYHLLRERFCEDEFYNRDKARDNAGFGFPMSALMAGKGFALGRNARNLAAESIERSACHRENPSDKLGYRAMLQIVLKELDVRVDRQVGKLKCDGFVDYVRKSLKRLGVDGGELVTEAYLEGLERKYEVELEQLKVFYLYRMTYAPIVEGLILLDRLLFLKECGYENSYLVKLFDPVVSPRCYSIVAFK</sequence>
<protein>
    <recommendedName>
        <fullName evidence="1">Methyltransferase domain-containing protein</fullName>
    </recommendedName>
</protein>
<dbReference type="PANTHER" id="PTHR12496:SF9">
    <property type="entry name" value="METHYLTRANSFERASE-LIKE PROTEIN 25-RELATED"/>
    <property type="match status" value="1"/>
</dbReference>
<feature type="domain" description="Methyltransferase" evidence="1">
    <location>
        <begin position="244"/>
        <end position="416"/>
    </location>
</feature>
<dbReference type="CDD" id="cd02440">
    <property type="entry name" value="AdoMet_MTases"/>
    <property type="match status" value="1"/>
</dbReference>
<evidence type="ECO:0000259" key="1">
    <source>
        <dbReference type="Pfam" id="PF13679"/>
    </source>
</evidence>
<evidence type="ECO:0000313" key="3">
    <source>
        <dbReference type="Proteomes" id="UP001562425"/>
    </source>
</evidence>
<dbReference type="InterPro" id="IPR025714">
    <property type="entry name" value="Methyltranfer_dom"/>
</dbReference>
<gene>
    <name evidence="2" type="ORF">pipiens_006578</name>
</gene>
<comment type="caution">
    <text evidence="2">The sequence shown here is derived from an EMBL/GenBank/DDBJ whole genome shotgun (WGS) entry which is preliminary data.</text>
</comment>
<dbReference type="PANTHER" id="PTHR12496">
    <property type="entry name" value="CGI-41 METHYLTRANSFERASE"/>
    <property type="match status" value="1"/>
</dbReference>